<dbReference type="Pfam" id="PF04468">
    <property type="entry name" value="PSP1"/>
    <property type="match status" value="1"/>
</dbReference>
<dbReference type="PANTHER" id="PTHR43830:SF3">
    <property type="entry name" value="PROTEIN PSP1"/>
    <property type="match status" value="1"/>
</dbReference>
<dbReference type="OrthoDB" id="243127at2759"/>
<dbReference type="InterPro" id="IPR047767">
    <property type="entry name" value="PSP1-like"/>
</dbReference>
<sequence length="219" mass="26491">MPEEVWSSRFMSSLWSETSETWEDTHEDWRIVGTNPFNRRNVCEKPKIEEDFLLYVVEFPSKRLDIAYNISNEKIQKNVYVILEADRGEDCGIIKGYTTRDCWEDFLRRYKNIDNDFKLKRIYRVANEEDLKVNQQRKEMVAYAIEECKKHVEEMSLKMTVLDCEYQFDLNKVTFFYKSEERIDFRGLVKDLYKVFKTRIWMCSVDKSVDKMLIEVLKE</sequence>
<dbReference type="GO" id="GO:0005737">
    <property type="term" value="C:cytoplasm"/>
    <property type="evidence" value="ECO:0007669"/>
    <property type="project" value="TreeGrafter"/>
</dbReference>
<reference evidence="3" key="1">
    <citation type="submission" date="2011-05" db="EMBL/GenBank/DDBJ databases">
        <title>The genome sequence of Vittaforma corneae strain ATCC 50505.</title>
        <authorList>
            <consortium name="The Broad Institute Genome Sequencing Platform"/>
            <person name="Cuomo C."/>
            <person name="Didier E."/>
            <person name="Bowers L."/>
            <person name="Young S.K."/>
            <person name="Zeng Q."/>
            <person name="Gargeya S."/>
            <person name="Fitzgerald M."/>
            <person name="Haas B."/>
            <person name="Abouelleil A."/>
            <person name="Alvarado L."/>
            <person name="Arachchi H.M."/>
            <person name="Berlin A."/>
            <person name="Chapman S.B."/>
            <person name="Gearin G."/>
            <person name="Goldberg J."/>
            <person name="Griggs A."/>
            <person name="Gujja S."/>
            <person name="Hansen M."/>
            <person name="Heiman D."/>
            <person name="Howarth C."/>
            <person name="Larimer J."/>
            <person name="Lui A."/>
            <person name="MacDonald P.J.P."/>
            <person name="McCowen C."/>
            <person name="Montmayeur A."/>
            <person name="Murphy C."/>
            <person name="Neiman D."/>
            <person name="Pearson M."/>
            <person name="Priest M."/>
            <person name="Roberts A."/>
            <person name="Saif S."/>
            <person name="Shea T."/>
            <person name="Sisk P."/>
            <person name="Stolte C."/>
            <person name="Sykes S."/>
            <person name="Wortman J."/>
            <person name="Nusbaum C."/>
            <person name="Birren B."/>
        </authorList>
    </citation>
    <scope>NUCLEOTIDE SEQUENCE [LARGE SCALE GENOMIC DNA]</scope>
    <source>
        <strain evidence="3">ATCC 50505</strain>
    </source>
</reference>
<evidence type="ECO:0000313" key="3">
    <source>
        <dbReference type="Proteomes" id="UP000011082"/>
    </source>
</evidence>
<dbReference type="EMBL" id="JH370138">
    <property type="protein sequence ID" value="ELA41825.1"/>
    <property type="molecule type" value="Genomic_DNA"/>
</dbReference>
<protein>
    <recommendedName>
        <fullName evidence="1">PSP1 C-terminal domain-containing protein</fullName>
    </recommendedName>
</protein>
<dbReference type="PROSITE" id="PS51411">
    <property type="entry name" value="PSP1_C"/>
    <property type="match status" value="1"/>
</dbReference>
<accession>L2GMU3</accession>
<dbReference type="RefSeq" id="XP_007604623.1">
    <property type="nucleotide sequence ID" value="XM_007604561.1"/>
</dbReference>
<dbReference type="OMA" id="EYKIRIW"/>
<organism evidence="2 3">
    <name type="scientific">Vittaforma corneae (strain ATCC 50505)</name>
    <name type="common">Microsporidian parasite</name>
    <name type="synonym">Nosema corneum</name>
    <dbReference type="NCBI Taxonomy" id="993615"/>
    <lineage>
        <taxon>Eukaryota</taxon>
        <taxon>Fungi</taxon>
        <taxon>Fungi incertae sedis</taxon>
        <taxon>Microsporidia</taxon>
        <taxon>Nosematidae</taxon>
        <taxon>Vittaforma</taxon>
    </lineage>
</organism>
<gene>
    <name evidence="2" type="ORF">VICG_01177</name>
</gene>
<dbReference type="NCBIfam" id="NF041131">
    <property type="entry name" value="RicT_YaaT_fam"/>
    <property type="match status" value="1"/>
</dbReference>
<dbReference type="GeneID" id="19881888"/>
<dbReference type="HOGENOM" id="CLU_080493_1_0_1"/>
<dbReference type="AlphaFoldDB" id="L2GMU3"/>
<proteinExistence type="predicted"/>
<dbReference type="Proteomes" id="UP000011082">
    <property type="component" value="Unassembled WGS sequence"/>
</dbReference>
<dbReference type="InParanoid" id="L2GMU3"/>
<keyword evidence="3" id="KW-1185">Reference proteome</keyword>
<name>L2GMU3_VITCO</name>
<evidence type="ECO:0000313" key="2">
    <source>
        <dbReference type="EMBL" id="ELA41825.1"/>
    </source>
</evidence>
<feature type="domain" description="PSP1 C-terminal" evidence="1">
    <location>
        <begin position="120"/>
        <end position="205"/>
    </location>
</feature>
<dbReference type="VEuPathDB" id="MicrosporidiaDB:VICG_01177"/>
<evidence type="ECO:0000259" key="1">
    <source>
        <dbReference type="PROSITE" id="PS51411"/>
    </source>
</evidence>
<dbReference type="PANTHER" id="PTHR43830">
    <property type="entry name" value="PROTEIN PSP1"/>
    <property type="match status" value="1"/>
</dbReference>
<dbReference type="InterPro" id="IPR007557">
    <property type="entry name" value="PSP1_C"/>
</dbReference>